<reference evidence="1" key="1">
    <citation type="submission" date="2022-10" db="EMBL/GenBank/DDBJ databases">
        <title>The complete genomes of actinobacterial strains from the NBC collection.</title>
        <authorList>
            <person name="Joergensen T.S."/>
            <person name="Alvarez Arevalo M."/>
            <person name="Sterndorff E.B."/>
            <person name="Faurdal D."/>
            <person name="Vuksanovic O."/>
            <person name="Mourched A.-S."/>
            <person name="Charusanti P."/>
            <person name="Shaw S."/>
            <person name="Blin K."/>
            <person name="Weber T."/>
        </authorList>
    </citation>
    <scope>NUCLEOTIDE SEQUENCE</scope>
    <source>
        <strain evidence="1">NBC_00008</strain>
    </source>
</reference>
<sequence>MATDGPNLRPGELEISTQDEKLWRQVNPGWVHDGRVSSQLFRPTPKDTGEVSVTRSSLVTPEAAHQHHTGTLGYASVGVFCVEVGEVNEAGLRVIDDAQVDDGETRPPAHAYVDYKLIDSKKLQQRRASVLRDKAEKHGWQYGPMKH</sequence>
<evidence type="ECO:0000313" key="1">
    <source>
        <dbReference type="EMBL" id="WTW68523.1"/>
    </source>
</evidence>
<proteinExistence type="predicted"/>
<gene>
    <name evidence="1" type="ORF">OG398_09750</name>
</gene>
<protein>
    <submittedName>
        <fullName evidence="1">Uncharacterized protein</fullName>
    </submittedName>
</protein>
<dbReference type="EMBL" id="CP108313">
    <property type="protein sequence ID" value="WTW68523.1"/>
    <property type="molecule type" value="Genomic_DNA"/>
</dbReference>
<name>A0AAU2VMI7_9ACTN</name>
<organism evidence="1">
    <name type="scientific">Streptomyces sp. NBC_00008</name>
    <dbReference type="NCBI Taxonomy" id="2903610"/>
    <lineage>
        <taxon>Bacteria</taxon>
        <taxon>Bacillati</taxon>
        <taxon>Actinomycetota</taxon>
        <taxon>Actinomycetes</taxon>
        <taxon>Kitasatosporales</taxon>
        <taxon>Streptomycetaceae</taxon>
        <taxon>Streptomyces</taxon>
    </lineage>
</organism>
<accession>A0AAU2VMI7</accession>
<dbReference type="AlphaFoldDB" id="A0AAU2VMI7"/>